<sequence length="463" mass="48218">MFARPILLLAAALAAPLFAQIPQDSVESEAPAPAIIPGDALSIARAAATRGDQAEALSQYLRVLSTSPNNVEALAGAGRAALAVGDVNAATGFFARAEDLAPNDGAVKAGLGSATVQTGNGRAALRYFKQALSLGVAEASLAEDRGLAYDLTGDSRRAQASYQLALLGRPGDPTTTRRLALSQAISGNLPAALTTLDPLLRKQDIPAWRTRAFAKAVTGDVAGAEQDAAAVLPANQVATLRPYLARIAALKPSEKAAAVFLGRFPQPANRTLVAKAIPPAPRPVVTPSRTVIAAATPLRSDFALAPSAATPAPQPEAAPPLPATVDDSPALRAQRRAVAAANAKDLAAKRAEALAAQKKKADQLKAAAEAKASRSNPARHWVQVAGGANKADLPRAWTQLKAKWPGQLGSRSPWTMHYRFTNRLLIGPFPTADAAQDWVGERKKEGMTTFRVSTKSGEAVEKL</sequence>
<feature type="domain" description="SPOR" evidence="3">
    <location>
        <begin position="374"/>
        <end position="455"/>
    </location>
</feature>
<keyword evidence="5" id="KW-1185">Reference proteome</keyword>
<evidence type="ECO:0000313" key="4">
    <source>
        <dbReference type="EMBL" id="MDO6413479.1"/>
    </source>
</evidence>
<dbReference type="InterPro" id="IPR007730">
    <property type="entry name" value="SPOR-like_dom"/>
</dbReference>
<dbReference type="InterPro" id="IPR036680">
    <property type="entry name" value="SPOR-like_sf"/>
</dbReference>
<keyword evidence="2" id="KW-0732">Signal</keyword>
<dbReference type="SUPFAM" id="SSF110997">
    <property type="entry name" value="Sporulation related repeat"/>
    <property type="match status" value="1"/>
</dbReference>
<dbReference type="Pfam" id="PF05036">
    <property type="entry name" value="SPOR"/>
    <property type="match status" value="1"/>
</dbReference>
<evidence type="ECO:0000259" key="3">
    <source>
        <dbReference type="PROSITE" id="PS51724"/>
    </source>
</evidence>
<comment type="caution">
    <text evidence="4">The sequence shown here is derived from an EMBL/GenBank/DDBJ whole genome shotgun (WGS) entry which is preliminary data.</text>
</comment>
<dbReference type="Gene3D" id="1.25.40.10">
    <property type="entry name" value="Tetratricopeptide repeat domain"/>
    <property type="match status" value="1"/>
</dbReference>
<dbReference type="EMBL" id="JAUOTP010000002">
    <property type="protein sequence ID" value="MDO6413479.1"/>
    <property type="molecule type" value="Genomic_DNA"/>
</dbReference>
<organism evidence="4 5">
    <name type="scientific">Sphingomonas natans</name>
    <dbReference type="NCBI Taxonomy" id="3063330"/>
    <lineage>
        <taxon>Bacteria</taxon>
        <taxon>Pseudomonadati</taxon>
        <taxon>Pseudomonadota</taxon>
        <taxon>Alphaproteobacteria</taxon>
        <taxon>Sphingomonadales</taxon>
        <taxon>Sphingomonadaceae</taxon>
        <taxon>Sphingomonas</taxon>
    </lineage>
</organism>
<gene>
    <name evidence="4" type="ORF">Q4F19_03700</name>
</gene>
<accession>A0ABT8Y583</accession>
<name>A0ABT8Y583_9SPHN</name>
<dbReference type="PROSITE" id="PS51724">
    <property type="entry name" value="SPOR"/>
    <property type="match status" value="1"/>
</dbReference>
<protein>
    <submittedName>
        <fullName evidence="4">SPOR domain-containing protein</fullName>
    </submittedName>
</protein>
<dbReference type="RefSeq" id="WP_303539982.1">
    <property type="nucleotide sequence ID" value="NZ_JAUOTP010000002.1"/>
</dbReference>
<feature type="signal peptide" evidence="2">
    <location>
        <begin position="1"/>
        <end position="19"/>
    </location>
</feature>
<dbReference type="InterPro" id="IPR019734">
    <property type="entry name" value="TPR_rpt"/>
</dbReference>
<dbReference type="PROSITE" id="PS50005">
    <property type="entry name" value="TPR"/>
    <property type="match status" value="1"/>
</dbReference>
<evidence type="ECO:0000256" key="1">
    <source>
        <dbReference type="PROSITE-ProRule" id="PRU00339"/>
    </source>
</evidence>
<dbReference type="Proteomes" id="UP001169764">
    <property type="component" value="Unassembled WGS sequence"/>
</dbReference>
<dbReference type="InterPro" id="IPR011990">
    <property type="entry name" value="TPR-like_helical_dom_sf"/>
</dbReference>
<proteinExistence type="predicted"/>
<feature type="chain" id="PRO_5046942416" evidence="2">
    <location>
        <begin position="20"/>
        <end position="463"/>
    </location>
</feature>
<reference evidence="4" key="1">
    <citation type="submission" date="2023-07" db="EMBL/GenBank/DDBJ databases">
        <authorList>
            <person name="Kim M."/>
        </authorList>
    </citation>
    <scope>NUCLEOTIDE SEQUENCE</scope>
    <source>
        <strain evidence="4">BIUV-7</strain>
    </source>
</reference>
<evidence type="ECO:0000313" key="5">
    <source>
        <dbReference type="Proteomes" id="UP001169764"/>
    </source>
</evidence>
<dbReference type="SUPFAM" id="SSF48452">
    <property type="entry name" value="TPR-like"/>
    <property type="match status" value="1"/>
</dbReference>
<keyword evidence="1" id="KW-0802">TPR repeat</keyword>
<evidence type="ECO:0000256" key="2">
    <source>
        <dbReference type="SAM" id="SignalP"/>
    </source>
</evidence>
<feature type="repeat" description="TPR" evidence="1">
    <location>
        <begin position="71"/>
        <end position="104"/>
    </location>
</feature>